<dbReference type="EMBL" id="KV426062">
    <property type="protein sequence ID" value="KZV89859.1"/>
    <property type="molecule type" value="Genomic_DNA"/>
</dbReference>
<sequence>MSASTARSSDAPAMAEEHELQEIDAETEALIDALPPHASAVAEDPELQVFETAETDNASAIDFPSAEDLQLVYLPKVDDPLGDNARVWRIYRLEKSKQEGLITDGWNKSLDALLTFAGLFSAALTSFVVDSYKKIQPGSDDYAPSQRNKELNWFWFLTLAVTLSLALLCLISKSWIREYELLLLDAAASPGSWVDRQGRYRGEMELYVVTTITALLPYLMHVSLIVFFFGLSDLAGDLIPGYEPIVDWVFGILMLFYFAQLGLPIFFEYCPWRTPISMEIRFRWLRIWLGAQPRLPSYLYPRAYALLWLVSQPSSSGRAFAIQAIASIKDDADGIRMKSDLQELVTCEVDVLNVLRFREAELRAVKPPHEAHSTTTAASRAHAPSTAVYARARVELQYCCRALELLEGGTHNKTPDSGGLRAMLKRWMGRGHTASRNNAAQSVGGHMA</sequence>
<feature type="transmembrane region" description="Helical" evidence="2">
    <location>
        <begin position="248"/>
        <end position="267"/>
    </location>
</feature>
<reference evidence="4 5" key="1">
    <citation type="journal article" date="2016" name="Mol. Biol. Evol.">
        <title>Comparative Genomics of Early-Diverging Mushroom-Forming Fungi Provides Insights into the Origins of Lignocellulose Decay Capabilities.</title>
        <authorList>
            <person name="Nagy L.G."/>
            <person name="Riley R."/>
            <person name="Tritt A."/>
            <person name="Adam C."/>
            <person name="Daum C."/>
            <person name="Floudas D."/>
            <person name="Sun H."/>
            <person name="Yadav J.S."/>
            <person name="Pangilinan J."/>
            <person name="Larsson K.H."/>
            <person name="Matsuura K."/>
            <person name="Barry K."/>
            <person name="Labutti K."/>
            <person name="Kuo R."/>
            <person name="Ohm R.A."/>
            <person name="Bhattacharya S.S."/>
            <person name="Shirouzu T."/>
            <person name="Yoshinaga Y."/>
            <person name="Martin F.M."/>
            <person name="Grigoriev I.V."/>
            <person name="Hibbett D.S."/>
        </authorList>
    </citation>
    <scope>NUCLEOTIDE SEQUENCE [LARGE SCALE GENOMIC DNA]</scope>
    <source>
        <strain evidence="4 5">HHB12029</strain>
    </source>
</reference>
<name>A0A166A9Q9_EXIGL</name>
<keyword evidence="2" id="KW-1133">Transmembrane helix</keyword>
<evidence type="ECO:0000256" key="1">
    <source>
        <dbReference type="SAM" id="MobiDB-lite"/>
    </source>
</evidence>
<feature type="domain" description="DUF6535" evidence="3">
    <location>
        <begin position="140"/>
        <end position="233"/>
    </location>
</feature>
<gene>
    <name evidence="4" type="ORF">EXIGLDRAFT_721026</name>
</gene>
<keyword evidence="2" id="KW-0472">Membrane</keyword>
<evidence type="ECO:0000313" key="4">
    <source>
        <dbReference type="EMBL" id="KZV89859.1"/>
    </source>
</evidence>
<dbReference type="Proteomes" id="UP000077266">
    <property type="component" value="Unassembled WGS sequence"/>
</dbReference>
<dbReference type="InterPro" id="IPR045338">
    <property type="entry name" value="DUF6535"/>
</dbReference>
<dbReference type="Pfam" id="PF20153">
    <property type="entry name" value="DUF6535"/>
    <property type="match status" value="1"/>
</dbReference>
<feature type="transmembrane region" description="Helical" evidence="2">
    <location>
        <begin position="152"/>
        <end position="171"/>
    </location>
</feature>
<evidence type="ECO:0000259" key="3">
    <source>
        <dbReference type="Pfam" id="PF20153"/>
    </source>
</evidence>
<organism evidence="4 5">
    <name type="scientific">Exidia glandulosa HHB12029</name>
    <dbReference type="NCBI Taxonomy" id="1314781"/>
    <lineage>
        <taxon>Eukaryota</taxon>
        <taxon>Fungi</taxon>
        <taxon>Dikarya</taxon>
        <taxon>Basidiomycota</taxon>
        <taxon>Agaricomycotina</taxon>
        <taxon>Agaricomycetes</taxon>
        <taxon>Auriculariales</taxon>
        <taxon>Exidiaceae</taxon>
        <taxon>Exidia</taxon>
    </lineage>
</organism>
<feature type="transmembrane region" description="Helical" evidence="2">
    <location>
        <begin position="112"/>
        <end position="132"/>
    </location>
</feature>
<dbReference type="AlphaFoldDB" id="A0A166A9Q9"/>
<protein>
    <recommendedName>
        <fullName evidence="3">DUF6535 domain-containing protein</fullName>
    </recommendedName>
</protein>
<proteinExistence type="predicted"/>
<evidence type="ECO:0000256" key="2">
    <source>
        <dbReference type="SAM" id="Phobius"/>
    </source>
</evidence>
<evidence type="ECO:0000313" key="5">
    <source>
        <dbReference type="Proteomes" id="UP000077266"/>
    </source>
</evidence>
<feature type="region of interest" description="Disordered" evidence="1">
    <location>
        <begin position="1"/>
        <end position="20"/>
    </location>
</feature>
<dbReference type="InParanoid" id="A0A166A9Q9"/>
<accession>A0A166A9Q9</accession>
<keyword evidence="2" id="KW-0812">Transmembrane</keyword>
<feature type="transmembrane region" description="Helical" evidence="2">
    <location>
        <begin position="206"/>
        <end position="228"/>
    </location>
</feature>
<keyword evidence="5" id="KW-1185">Reference proteome</keyword>